<dbReference type="RefSeq" id="WP_090589789.1">
    <property type="nucleotide sequence ID" value="NZ_FNCS01000001.1"/>
</dbReference>
<name>A0A1G7RW57_9HYPH</name>
<evidence type="ECO:0000259" key="2">
    <source>
        <dbReference type="Pfam" id="PF01232"/>
    </source>
</evidence>
<dbReference type="Gene3D" id="1.10.1040.10">
    <property type="entry name" value="N-(1-d-carboxylethyl)-l-norvaline Dehydrogenase, domain 2"/>
    <property type="match status" value="1"/>
</dbReference>
<dbReference type="InterPro" id="IPR013131">
    <property type="entry name" value="Mannitol_DH_N"/>
</dbReference>
<dbReference type="OrthoDB" id="271711at2"/>
<dbReference type="GO" id="GO:0016616">
    <property type="term" value="F:oxidoreductase activity, acting on the CH-OH group of donors, NAD or NADP as acceptor"/>
    <property type="evidence" value="ECO:0007669"/>
    <property type="project" value="TreeGrafter"/>
</dbReference>
<evidence type="ECO:0000256" key="1">
    <source>
        <dbReference type="ARBA" id="ARBA00023002"/>
    </source>
</evidence>
<evidence type="ECO:0000313" key="4">
    <source>
        <dbReference type="EMBL" id="SDG15025.1"/>
    </source>
</evidence>
<protein>
    <submittedName>
        <fullName evidence="4">Fructuronate reductase</fullName>
    </submittedName>
</protein>
<sequence>MTRFHSLQNLPATVAKPGYDRDAAGIGIVHIGLGAFMRAHLAVYTDDALAAAGGDWRITAIGLRSRDAIDQLNDQNGLYTLLVRDAETAGRVIGSIADAIHAPSDPEAVLAALAAPSTRIVSITITEKGYGIDPATGGLDVNVPAIAADLASDLSAPQSAVGLIVAGLAQRRAEGTGPFTALSCDNLPENGHILKRLVLDFARRRDGDLADWIEANASFPATMVDRITPPQTEKTLADARALVGADDRAAIETEPFSQWVIEDDFCAGRPAWEKGGAVMVTDVRAYERMKLVMLNGTHSMLAYAGHVAGHKFVRETMADPDLKRLIDRHMRTAATTLDAVPGIDLDQHREALLARFANPTIDHPTYQIAMDGTQKMPTRIFDATLAAIDKGTDTQSFAFATAAWMAYVKGAIDGAYAIRDPREAELLSVARSAASPEALLNALFALPGFVPDALKSHDVFRKTVLLRLRVMLEDGMRAAITREAAAI</sequence>
<proteinExistence type="predicted"/>
<dbReference type="Proteomes" id="UP000199495">
    <property type="component" value="Unassembled WGS sequence"/>
</dbReference>
<keyword evidence="1" id="KW-0560">Oxidoreductase</keyword>
<feature type="domain" description="Mannitol dehydrogenase C-terminal" evidence="3">
    <location>
        <begin position="282"/>
        <end position="440"/>
    </location>
</feature>
<dbReference type="InterPro" id="IPR000669">
    <property type="entry name" value="Mannitol_DH"/>
</dbReference>
<dbReference type="SUPFAM" id="SSF51735">
    <property type="entry name" value="NAD(P)-binding Rossmann-fold domains"/>
    <property type="match status" value="1"/>
</dbReference>
<dbReference type="InterPro" id="IPR008927">
    <property type="entry name" value="6-PGluconate_DH-like_C_sf"/>
</dbReference>
<dbReference type="InterPro" id="IPR036291">
    <property type="entry name" value="NAD(P)-bd_dom_sf"/>
</dbReference>
<dbReference type="AlphaFoldDB" id="A0A1G7RW57"/>
<organism evidence="4 5">
    <name type="scientific">Pelagibacterium luteolum</name>
    <dbReference type="NCBI Taxonomy" id="440168"/>
    <lineage>
        <taxon>Bacteria</taxon>
        <taxon>Pseudomonadati</taxon>
        <taxon>Pseudomonadota</taxon>
        <taxon>Alphaproteobacteria</taxon>
        <taxon>Hyphomicrobiales</taxon>
        <taxon>Devosiaceae</taxon>
        <taxon>Pelagibacterium</taxon>
    </lineage>
</organism>
<dbReference type="SUPFAM" id="SSF48179">
    <property type="entry name" value="6-phosphogluconate dehydrogenase C-terminal domain-like"/>
    <property type="match status" value="1"/>
</dbReference>
<dbReference type="Pfam" id="PF01232">
    <property type="entry name" value="Mannitol_dh"/>
    <property type="match status" value="1"/>
</dbReference>
<dbReference type="STRING" id="440168.SAMN04487974_101163"/>
<dbReference type="Pfam" id="PF08125">
    <property type="entry name" value="Mannitol_dh_C"/>
    <property type="match status" value="1"/>
</dbReference>
<dbReference type="PRINTS" id="PR00084">
    <property type="entry name" value="MTLDHDRGNASE"/>
</dbReference>
<dbReference type="InterPro" id="IPR013118">
    <property type="entry name" value="Mannitol_DH_C"/>
</dbReference>
<keyword evidence="5" id="KW-1185">Reference proteome</keyword>
<dbReference type="InterPro" id="IPR050988">
    <property type="entry name" value="Mannitol_DH/Oxidoreductase"/>
</dbReference>
<evidence type="ECO:0000259" key="3">
    <source>
        <dbReference type="Pfam" id="PF08125"/>
    </source>
</evidence>
<reference evidence="4 5" key="1">
    <citation type="submission" date="2016-10" db="EMBL/GenBank/DDBJ databases">
        <authorList>
            <person name="de Groot N.N."/>
        </authorList>
    </citation>
    <scope>NUCLEOTIDE SEQUENCE [LARGE SCALE GENOMIC DNA]</scope>
    <source>
        <strain evidence="4 5">CGMCC 1.10267</strain>
    </source>
</reference>
<dbReference type="PANTHER" id="PTHR43362:SF1">
    <property type="entry name" value="MANNITOL DEHYDROGENASE 2-RELATED"/>
    <property type="match status" value="1"/>
</dbReference>
<dbReference type="Gene3D" id="3.40.50.720">
    <property type="entry name" value="NAD(P)-binding Rossmann-like Domain"/>
    <property type="match status" value="1"/>
</dbReference>
<gene>
    <name evidence="4" type="ORF">SAMN04487974_101163</name>
</gene>
<evidence type="ECO:0000313" key="5">
    <source>
        <dbReference type="Proteomes" id="UP000199495"/>
    </source>
</evidence>
<dbReference type="InterPro" id="IPR013328">
    <property type="entry name" value="6PGD_dom2"/>
</dbReference>
<dbReference type="PANTHER" id="PTHR43362">
    <property type="entry name" value="MANNITOL DEHYDROGENASE DSF1-RELATED"/>
    <property type="match status" value="1"/>
</dbReference>
<accession>A0A1G7RW57</accession>
<dbReference type="EMBL" id="FNCS01000001">
    <property type="protein sequence ID" value="SDG15025.1"/>
    <property type="molecule type" value="Genomic_DNA"/>
</dbReference>
<feature type="domain" description="Mannitol dehydrogenase N-terminal" evidence="2">
    <location>
        <begin position="27"/>
        <end position="274"/>
    </location>
</feature>